<sequence>MASCSTFNLSPGPKPTKPLPHSLLKPLIHEPETESRTQIQTPYPKLIITGPSKLSGHVPISGSKNSALPILAATLCCSGTSKIHNVPNLLDTRTMASVLASLGAKVEVFNNEMLVNTDGVDSVEPNSDEIRKIRGGFFVIGPLVARFGEAVVALPGIDQLTIDSKVLAIKTLLFQLFDIYKKNVIPNVVQNVQNVVATSTSQTPDSISVPIMRNFSIEEVVDDNQFSLLGWWKNNQSLYPVVSLMARDLLTIPASTVASESCFSAGGRVVSEKRASLSPSTIEALICLKDWGLADSRKQDALVDEQRAEELMNIRASRPDWMVDSEVEIVGESENETIQS</sequence>
<evidence type="ECO:0000259" key="18">
    <source>
        <dbReference type="Pfam" id="PF05699"/>
    </source>
</evidence>
<dbReference type="InterPro" id="IPR001986">
    <property type="entry name" value="Enolpyruvate_Tfrase_dom"/>
</dbReference>
<evidence type="ECO:0000256" key="16">
    <source>
        <dbReference type="SAM" id="MobiDB-lite"/>
    </source>
</evidence>
<evidence type="ECO:0000256" key="6">
    <source>
        <dbReference type="ARBA" id="ARBA00022960"/>
    </source>
</evidence>
<evidence type="ECO:0000259" key="17">
    <source>
        <dbReference type="Pfam" id="PF00275"/>
    </source>
</evidence>
<comment type="catalytic activity">
    <reaction evidence="15">
        <text>phosphoenolpyruvate + UDP-N-acetyl-alpha-D-glucosamine = UDP-N-acetyl-3-O-(1-carboxyvinyl)-alpha-D-glucosamine + phosphate</text>
        <dbReference type="Rhea" id="RHEA:18681"/>
        <dbReference type="ChEBI" id="CHEBI:43474"/>
        <dbReference type="ChEBI" id="CHEBI:57705"/>
        <dbReference type="ChEBI" id="CHEBI:58702"/>
        <dbReference type="ChEBI" id="CHEBI:68483"/>
        <dbReference type="EC" id="2.5.1.7"/>
    </reaction>
</comment>
<keyword evidence="8" id="KW-0131">Cell cycle</keyword>
<dbReference type="GO" id="GO:0008760">
    <property type="term" value="F:UDP-N-acetylglucosamine 1-carboxyvinyltransferase activity"/>
    <property type="evidence" value="ECO:0007669"/>
    <property type="project" value="UniProtKB-EC"/>
</dbReference>
<protein>
    <recommendedName>
        <fullName evidence="12">UDP-N-acetylglucosamine 1-carboxyvinyltransferase</fullName>
        <ecNumber evidence="11">2.5.1.7</ecNumber>
    </recommendedName>
    <alternativeName>
        <fullName evidence="13">Enoylpyruvate transferase</fullName>
    </alternativeName>
    <alternativeName>
        <fullName evidence="14">UDP-N-acetylglucosamine enolpyruvyl transferase</fullName>
    </alternativeName>
</protein>
<dbReference type="InterPro" id="IPR013792">
    <property type="entry name" value="RNA3'P_cycl/enolpyr_Trfase_a/b"/>
</dbReference>
<accession>A0A6P5TA80</accession>
<keyword evidence="9" id="KW-0961">Cell wall biogenesis/degradation</keyword>
<name>A0A6P5TA80_PRUAV</name>
<reference evidence="20" key="1">
    <citation type="submission" date="2025-08" db="UniProtKB">
        <authorList>
            <consortium name="RefSeq"/>
        </authorList>
    </citation>
    <scope>IDENTIFICATION</scope>
</reference>
<keyword evidence="19" id="KW-1185">Reference proteome</keyword>
<organism evidence="19 20">
    <name type="scientific">Prunus avium</name>
    <name type="common">Cherry</name>
    <name type="synonym">Cerasus avium</name>
    <dbReference type="NCBI Taxonomy" id="42229"/>
    <lineage>
        <taxon>Eukaryota</taxon>
        <taxon>Viridiplantae</taxon>
        <taxon>Streptophyta</taxon>
        <taxon>Embryophyta</taxon>
        <taxon>Tracheophyta</taxon>
        <taxon>Spermatophyta</taxon>
        <taxon>Magnoliopsida</taxon>
        <taxon>eudicotyledons</taxon>
        <taxon>Gunneridae</taxon>
        <taxon>Pentapetalae</taxon>
        <taxon>rosids</taxon>
        <taxon>fabids</taxon>
        <taxon>Rosales</taxon>
        <taxon>Rosaceae</taxon>
        <taxon>Amygdaloideae</taxon>
        <taxon>Amygdaleae</taxon>
        <taxon>Prunus</taxon>
    </lineage>
</organism>
<evidence type="ECO:0000256" key="1">
    <source>
        <dbReference type="ARBA" id="ARBA00004496"/>
    </source>
</evidence>
<dbReference type="SUPFAM" id="SSF53098">
    <property type="entry name" value="Ribonuclease H-like"/>
    <property type="match status" value="1"/>
</dbReference>
<keyword evidence="5" id="KW-0808">Transferase</keyword>
<evidence type="ECO:0000256" key="3">
    <source>
        <dbReference type="ARBA" id="ARBA00022490"/>
    </source>
</evidence>
<evidence type="ECO:0000256" key="14">
    <source>
        <dbReference type="ARBA" id="ARBA00042842"/>
    </source>
</evidence>
<evidence type="ECO:0000256" key="5">
    <source>
        <dbReference type="ARBA" id="ARBA00022679"/>
    </source>
</evidence>
<evidence type="ECO:0000256" key="15">
    <source>
        <dbReference type="ARBA" id="ARBA00047527"/>
    </source>
</evidence>
<dbReference type="GO" id="GO:0046983">
    <property type="term" value="F:protein dimerization activity"/>
    <property type="evidence" value="ECO:0007669"/>
    <property type="project" value="InterPro"/>
</dbReference>
<dbReference type="PANTHER" id="PTHR43783:SF1">
    <property type="entry name" value="UDP-N-ACETYLGLUCOSAMINE 1-CARBOXYVINYLTRANSFERASE"/>
    <property type="match status" value="1"/>
</dbReference>
<feature type="domain" description="HAT C-terminal dimerisation" evidence="18">
    <location>
        <begin position="216"/>
        <end position="291"/>
    </location>
</feature>
<dbReference type="GO" id="GO:0008360">
    <property type="term" value="P:regulation of cell shape"/>
    <property type="evidence" value="ECO:0007669"/>
    <property type="project" value="UniProtKB-KW"/>
</dbReference>
<evidence type="ECO:0000256" key="11">
    <source>
        <dbReference type="ARBA" id="ARBA00039108"/>
    </source>
</evidence>
<feature type="region of interest" description="Disordered" evidence="16">
    <location>
        <begin position="1"/>
        <end position="23"/>
    </location>
</feature>
<dbReference type="Pfam" id="PF00275">
    <property type="entry name" value="EPSP_synthase"/>
    <property type="match status" value="1"/>
</dbReference>
<comment type="similarity">
    <text evidence="10">Belongs to the EPSP synthase family. MurA subfamily.</text>
</comment>
<dbReference type="KEGG" id="pavi:110765274"/>
<dbReference type="PANTHER" id="PTHR43783">
    <property type="entry name" value="UDP-N-ACETYLGLUCOSAMINE 1-CARBOXYVINYLTRANSFERASE"/>
    <property type="match status" value="1"/>
</dbReference>
<keyword evidence="6" id="KW-0133">Cell shape</keyword>
<comment type="subcellular location">
    <subcellularLocation>
        <location evidence="1">Cytoplasm</location>
    </subcellularLocation>
</comment>
<keyword evidence="7" id="KW-0573">Peptidoglycan synthesis</keyword>
<evidence type="ECO:0000256" key="2">
    <source>
        <dbReference type="ARBA" id="ARBA00004752"/>
    </source>
</evidence>
<dbReference type="InterPro" id="IPR036968">
    <property type="entry name" value="Enolpyruvate_Tfrase_sf"/>
</dbReference>
<dbReference type="GO" id="GO:0051301">
    <property type="term" value="P:cell division"/>
    <property type="evidence" value="ECO:0007669"/>
    <property type="project" value="UniProtKB-KW"/>
</dbReference>
<dbReference type="RefSeq" id="XP_021824052.1">
    <property type="nucleotide sequence ID" value="XM_021968360.1"/>
</dbReference>
<gene>
    <name evidence="20" type="primary">LOC110765274</name>
</gene>
<dbReference type="Pfam" id="PF05699">
    <property type="entry name" value="Dimer_Tnp_hAT"/>
    <property type="match status" value="1"/>
</dbReference>
<proteinExistence type="inferred from homology"/>
<dbReference type="Proteomes" id="UP000515124">
    <property type="component" value="Unplaced"/>
</dbReference>
<dbReference type="InterPro" id="IPR050068">
    <property type="entry name" value="MurA_subfamily"/>
</dbReference>
<comment type="pathway">
    <text evidence="2">Cell wall biogenesis; peptidoglycan biosynthesis.</text>
</comment>
<evidence type="ECO:0000256" key="12">
    <source>
        <dbReference type="ARBA" id="ARBA00039754"/>
    </source>
</evidence>
<evidence type="ECO:0000313" key="19">
    <source>
        <dbReference type="Proteomes" id="UP000515124"/>
    </source>
</evidence>
<evidence type="ECO:0000256" key="8">
    <source>
        <dbReference type="ARBA" id="ARBA00023306"/>
    </source>
</evidence>
<keyword evidence="4" id="KW-0132">Cell division</keyword>
<dbReference type="EC" id="2.5.1.7" evidence="11"/>
<dbReference type="GO" id="GO:0005737">
    <property type="term" value="C:cytoplasm"/>
    <property type="evidence" value="ECO:0007669"/>
    <property type="project" value="UniProtKB-SubCell"/>
</dbReference>
<evidence type="ECO:0000256" key="13">
    <source>
        <dbReference type="ARBA" id="ARBA00042443"/>
    </source>
</evidence>
<dbReference type="InterPro" id="IPR008906">
    <property type="entry name" value="HATC_C_dom"/>
</dbReference>
<evidence type="ECO:0000313" key="20">
    <source>
        <dbReference type="RefSeq" id="XP_021824052.1"/>
    </source>
</evidence>
<evidence type="ECO:0000256" key="7">
    <source>
        <dbReference type="ARBA" id="ARBA00022984"/>
    </source>
</evidence>
<evidence type="ECO:0000256" key="9">
    <source>
        <dbReference type="ARBA" id="ARBA00023316"/>
    </source>
</evidence>
<dbReference type="GeneID" id="110765274"/>
<dbReference type="Gene3D" id="3.65.10.10">
    <property type="entry name" value="Enolpyruvate transferase domain"/>
    <property type="match status" value="2"/>
</dbReference>
<feature type="domain" description="Enolpyruvate transferase" evidence="17">
    <location>
        <begin position="49"/>
        <end position="160"/>
    </location>
</feature>
<dbReference type="SUPFAM" id="SSF55205">
    <property type="entry name" value="EPT/RTPC-like"/>
    <property type="match status" value="1"/>
</dbReference>
<dbReference type="GO" id="GO:0071555">
    <property type="term" value="P:cell wall organization"/>
    <property type="evidence" value="ECO:0007669"/>
    <property type="project" value="UniProtKB-KW"/>
</dbReference>
<evidence type="ECO:0000256" key="10">
    <source>
        <dbReference type="ARBA" id="ARBA00038367"/>
    </source>
</evidence>
<dbReference type="AlphaFoldDB" id="A0A6P5TA80"/>
<keyword evidence="3" id="KW-0963">Cytoplasm</keyword>
<evidence type="ECO:0000256" key="4">
    <source>
        <dbReference type="ARBA" id="ARBA00022618"/>
    </source>
</evidence>
<dbReference type="InterPro" id="IPR012337">
    <property type="entry name" value="RNaseH-like_sf"/>
</dbReference>